<dbReference type="InParanoid" id="G0NEE5"/>
<dbReference type="Pfam" id="PF10318">
    <property type="entry name" value="7TM_GPCR_Srh"/>
    <property type="match status" value="1"/>
</dbReference>
<dbReference type="EMBL" id="GL379873">
    <property type="protein sequence ID" value="EGT58905.1"/>
    <property type="molecule type" value="Genomic_DNA"/>
</dbReference>
<dbReference type="PANTHER" id="PTHR46891">
    <property type="entry name" value="SERPENTINE RECEPTOR, CLASS H-RELATED"/>
    <property type="match status" value="1"/>
</dbReference>
<evidence type="ECO:0000313" key="3">
    <source>
        <dbReference type="Proteomes" id="UP000008068"/>
    </source>
</evidence>
<dbReference type="OrthoDB" id="5800592at2759"/>
<organism evidence="3">
    <name type="scientific">Caenorhabditis brenneri</name>
    <name type="common">Nematode worm</name>
    <dbReference type="NCBI Taxonomy" id="135651"/>
    <lineage>
        <taxon>Eukaryota</taxon>
        <taxon>Metazoa</taxon>
        <taxon>Ecdysozoa</taxon>
        <taxon>Nematoda</taxon>
        <taxon>Chromadorea</taxon>
        <taxon>Rhabditida</taxon>
        <taxon>Rhabditina</taxon>
        <taxon>Rhabditomorpha</taxon>
        <taxon>Rhabditoidea</taxon>
        <taxon>Rhabditidae</taxon>
        <taxon>Peloderinae</taxon>
        <taxon>Caenorhabditis</taxon>
    </lineage>
</organism>
<name>G0NEE5_CAEBE</name>
<reference evidence="3" key="1">
    <citation type="submission" date="2011-07" db="EMBL/GenBank/DDBJ databases">
        <authorList>
            <consortium name="Caenorhabditis brenneri Sequencing and Analysis Consortium"/>
            <person name="Wilson R.K."/>
        </authorList>
    </citation>
    <scope>NUCLEOTIDE SEQUENCE [LARGE SCALE GENOMIC DNA]</scope>
    <source>
        <strain evidence="3">PB2801</strain>
    </source>
</reference>
<evidence type="ECO:0000256" key="1">
    <source>
        <dbReference type="SAM" id="Phobius"/>
    </source>
</evidence>
<keyword evidence="1" id="KW-1133">Transmembrane helix</keyword>
<keyword evidence="1" id="KW-0812">Transmembrane</keyword>
<dbReference type="HOGENOM" id="CLU_1311090_0_0_1"/>
<feature type="transmembrane region" description="Helical" evidence="1">
    <location>
        <begin position="54"/>
        <end position="74"/>
    </location>
</feature>
<dbReference type="Proteomes" id="UP000008068">
    <property type="component" value="Unassembled WGS sequence"/>
</dbReference>
<accession>G0NEE5</accession>
<proteinExistence type="predicted"/>
<keyword evidence="3" id="KW-1185">Reference proteome</keyword>
<protein>
    <submittedName>
        <fullName evidence="2">Uncharacterized protein</fullName>
    </submittedName>
</protein>
<dbReference type="eggNOG" id="ENOG502RVKV">
    <property type="taxonomic scope" value="Eukaryota"/>
</dbReference>
<keyword evidence="1" id="KW-0472">Membrane</keyword>
<gene>
    <name evidence="2" type="ORF">CAEBREN_32028</name>
</gene>
<dbReference type="AlphaFoldDB" id="G0NEE5"/>
<feature type="transmembrane region" description="Helical" evidence="1">
    <location>
        <begin position="151"/>
        <end position="182"/>
    </location>
</feature>
<dbReference type="InterPro" id="IPR019422">
    <property type="entry name" value="7TM_GPCR_serpentine_rcpt_Srh"/>
</dbReference>
<sequence>MGKFKWCLLNLQLWTYITDFTLASLTSPKPFFPIIGGRPLGILASLGVPIPVQLYFGFGCFGSMVASVTLLFLYRHQVTVNMDNFFKFSKPVQLAIVSINYFIYSNLTVPALLTLPEDQLTVKIEMLRTERCPPKDLLHQNSFVGQSSTALLPYFCFLIVFVGTECGLMAVHCSWVLFFSTLTRKLSRRTRRMQVKFLFALLAQVNNAEV</sequence>
<feature type="transmembrane region" description="Helical" evidence="1">
    <location>
        <begin position="94"/>
        <end position="113"/>
    </location>
</feature>
<evidence type="ECO:0000313" key="2">
    <source>
        <dbReference type="EMBL" id="EGT58905.1"/>
    </source>
</evidence>